<sequence>MALALGLGSLFNHSEHPNVSYSHDTSTESIRYTTVRDVAPDEELCIFYGHNLWFSSAEDLSSSNHRSSHYVPDEPEDGWGGLSAVEDDDAGAGADLSLDTDADADVKCPYLDGDPSEIISDEDLPFTRFKLPPDEEDLASIRTVDAWVVDIPDPRHITKMLKWLKQANLETPDLGHLKRIRKLNDAATLLLATTTTSPHAPSPPIELELPDPYLIKVPSAPALTPTQLKLKSSLWPTLFTPPRKGEAEQWSRGRARWAWEGMRTAVLAAREAGRRGELPIAAHIAAPYEEDAHGDANSSQASYTAEKAPVVFTASDTRQSNAHPLRHAIINVVRQMADYRASSSSSSSAATLRASSPPAAIPATASSDSVPSSPQSVVGDSEAEAETEARNGSNYLLTSLTVFTTYEPCIMCSMALIHSRAKEVVYLKAMPRTGGCGGAACLPTLKGVNHRFGICVWKEDGGGSWGGRELYVDENVDA</sequence>
<evidence type="ECO:0000256" key="2">
    <source>
        <dbReference type="ARBA" id="ARBA00038160"/>
    </source>
</evidence>
<dbReference type="CDD" id="cd01285">
    <property type="entry name" value="nucleoside_deaminase"/>
    <property type="match status" value="1"/>
</dbReference>
<dbReference type="InterPro" id="IPR016193">
    <property type="entry name" value="Cytidine_deaminase-like"/>
</dbReference>
<comment type="caution">
    <text evidence="6">The sequence shown here is derived from an EMBL/GenBank/DDBJ whole genome shotgun (WGS) entry which is preliminary data.</text>
</comment>
<protein>
    <recommendedName>
        <fullName evidence="8">Cytidine deaminase-like protein</fullName>
    </recommendedName>
</protein>
<dbReference type="InterPro" id="IPR046341">
    <property type="entry name" value="SET_dom_sf"/>
</dbReference>
<name>A0A9P7GFD5_9AGAR</name>
<organism evidence="6 7">
    <name type="scientific">Asterophora parasitica</name>
    <dbReference type="NCBI Taxonomy" id="117018"/>
    <lineage>
        <taxon>Eukaryota</taxon>
        <taxon>Fungi</taxon>
        <taxon>Dikarya</taxon>
        <taxon>Basidiomycota</taxon>
        <taxon>Agaricomycotina</taxon>
        <taxon>Agaricomycetes</taxon>
        <taxon>Agaricomycetidae</taxon>
        <taxon>Agaricales</taxon>
        <taxon>Tricholomatineae</taxon>
        <taxon>Lyophyllaceae</taxon>
        <taxon>Asterophora</taxon>
    </lineage>
</organism>
<evidence type="ECO:0000259" key="4">
    <source>
        <dbReference type="PROSITE" id="PS50280"/>
    </source>
</evidence>
<feature type="domain" description="CMP/dCMP-type deaminase" evidence="5">
    <location>
        <begin position="305"/>
        <end position="438"/>
    </location>
</feature>
<evidence type="ECO:0000313" key="6">
    <source>
        <dbReference type="EMBL" id="KAG5648305.1"/>
    </source>
</evidence>
<reference evidence="6" key="1">
    <citation type="submission" date="2020-07" db="EMBL/GenBank/DDBJ databases">
        <authorList>
            <person name="Nieuwenhuis M."/>
            <person name="Van De Peppel L.J.J."/>
        </authorList>
    </citation>
    <scope>NUCLEOTIDE SEQUENCE</scope>
    <source>
        <strain evidence="6">AP01</strain>
        <tissue evidence="6">Mycelium</tissue>
    </source>
</reference>
<dbReference type="AlphaFoldDB" id="A0A9P7GFD5"/>
<dbReference type="InterPro" id="IPR002125">
    <property type="entry name" value="CMP_dCMP_dom"/>
</dbReference>
<dbReference type="PANTHER" id="PTHR11079">
    <property type="entry name" value="CYTOSINE DEAMINASE FAMILY MEMBER"/>
    <property type="match status" value="1"/>
</dbReference>
<comment type="similarity">
    <text evidence="2">Belongs to the cytidine and deoxycytidylate deaminase family. ADAT3 subfamily.</text>
</comment>
<dbReference type="SUPFAM" id="SSF53927">
    <property type="entry name" value="Cytidine deaminase-like"/>
    <property type="match status" value="1"/>
</dbReference>
<dbReference type="PROSITE" id="PS51747">
    <property type="entry name" value="CYT_DCMP_DEAMINASES_2"/>
    <property type="match status" value="1"/>
</dbReference>
<feature type="domain" description="SET" evidence="4">
    <location>
        <begin position="1"/>
        <end position="49"/>
    </location>
</feature>
<dbReference type="Pfam" id="PF00383">
    <property type="entry name" value="dCMP_cyt_deam_1"/>
    <property type="match status" value="1"/>
</dbReference>
<evidence type="ECO:0000313" key="7">
    <source>
        <dbReference type="Proteomes" id="UP000775547"/>
    </source>
</evidence>
<dbReference type="OrthoDB" id="3180714at2759"/>
<feature type="compositionally biased region" description="Low complexity" evidence="3">
    <location>
        <begin position="349"/>
        <end position="380"/>
    </location>
</feature>
<dbReference type="PANTHER" id="PTHR11079:SF156">
    <property type="entry name" value="INACTIVE TRNA-SPECIFIC ADENOSINE DEAMINASE-LIKE PROTEIN 3-RELATED"/>
    <property type="match status" value="1"/>
</dbReference>
<reference evidence="6" key="2">
    <citation type="submission" date="2021-10" db="EMBL/GenBank/DDBJ databases">
        <title>Phylogenomics reveals ancestral predisposition of the termite-cultivated fungus Termitomyces towards a domesticated lifestyle.</title>
        <authorList>
            <person name="Auxier B."/>
            <person name="Grum-Grzhimaylo A."/>
            <person name="Cardenas M.E."/>
            <person name="Lodge J.D."/>
            <person name="Laessoe T."/>
            <person name="Pedersen O."/>
            <person name="Smith M.E."/>
            <person name="Kuyper T.W."/>
            <person name="Franco-Molano E.A."/>
            <person name="Baroni T.J."/>
            <person name="Aanen D.K."/>
        </authorList>
    </citation>
    <scope>NUCLEOTIDE SEQUENCE</scope>
    <source>
        <strain evidence="6">AP01</strain>
        <tissue evidence="6">Mycelium</tissue>
    </source>
</reference>
<dbReference type="GO" id="GO:0005634">
    <property type="term" value="C:nucleus"/>
    <property type="evidence" value="ECO:0007669"/>
    <property type="project" value="TreeGrafter"/>
</dbReference>
<dbReference type="Pfam" id="PF00856">
    <property type="entry name" value="SET"/>
    <property type="match status" value="1"/>
</dbReference>
<keyword evidence="1" id="KW-0819">tRNA processing</keyword>
<proteinExistence type="inferred from homology"/>
<dbReference type="Proteomes" id="UP000775547">
    <property type="component" value="Unassembled WGS sequence"/>
</dbReference>
<accession>A0A9P7GFD5</accession>
<evidence type="ECO:0000256" key="1">
    <source>
        <dbReference type="ARBA" id="ARBA00022694"/>
    </source>
</evidence>
<dbReference type="SUPFAM" id="SSF82199">
    <property type="entry name" value="SET domain"/>
    <property type="match status" value="1"/>
</dbReference>
<feature type="region of interest" description="Disordered" evidence="3">
    <location>
        <begin position="349"/>
        <end position="389"/>
    </location>
</feature>
<feature type="region of interest" description="Disordered" evidence="3">
    <location>
        <begin position="64"/>
        <end position="98"/>
    </location>
</feature>
<dbReference type="GO" id="GO:0005737">
    <property type="term" value="C:cytoplasm"/>
    <property type="evidence" value="ECO:0007669"/>
    <property type="project" value="TreeGrafter"/>
</dbReference>
<dbReference type="GO" id="GO:0008033">
    <property type="term" value="P:tRNA processing"/>
    <property type="evidence" value="ECO:0007669"/>
    <property type="project" value="UniProtKB-KW"/>
</dbReference>
<dbReference type="Gene3D" id="3.40.140.10">
    <property type="entry name" value="Cytidine Deaminase, domain 2"/>
    <property type="match status" value="1"/>
</dbReference>
<dbReference type="GO" id="GO:0052717">
    <property type="term" value="F:tRNA-specific adenosine-34 deaminase activity"/>
    <property type="evidence" value="ECO:0007669"/>
    <property type="project" value="TreeGrafter"/>
</dbReference>
<dbReference type="InterPro" id="IPR001214">
    <property type="entry name" value="SET_dom"/>
</dbReference>
<evidence type="ECO:0000256" key="3">
    <source>
        <dbReference type="SAM" id="MobiDB-lite"/>
    </source>
</evidence>
<dbReference type="EMBL" id="JABCKV010000003">
    <property type="protein sequence ID" value="KAG5648305.1"/>
    <property type="molecule type" value="Genomic_DNA"/>
</dbReference>
<dbReference type="Gene3D" id="2.170.270.10">
    <property type="entry name" value="SET domain"/>
    <property type="match status" value="1"/>
</dbReference>
<evidence type="ECO:0008006" key="8">
    <source>
        <dbReference type="Google" id="ProtNLM"/>
    </source>
</evidence>
<keyword evidence="7" id="KW-1185">Reference proteome</keyword>
<evidence type="ECO:0000259" key="5">
    <source>
        <dbReference type="PROSITE" id="PS51747"/>
    </source>
</evidence>
<dbReference type="PROSITE" id="PS50280">
    <property type="entry name" value="SET"/>
    <property type="match status" value="1"/>
</dbReference>
<gene>
    <name evidence="6" type="ORF">DXG03_004877</name>
</gene>